<name>F4KVN5_HALH1</name>
<evidence type="ECO:0000313" key="2">
    <source>
        <dbReference type="Proteomes" id="UP000008461"/>
    </source>
</evidence>
<evidence type="ECO:0000313" key="1">
    <source>
        <dbReference type="EMBL" id="AEE52492.1"/>
    </source>
</evidence>
<dbReference type="AlphaFoldDB" id="F4KVN5"/>
<gene>
    <name evidence="1" type="ordered locus">Halhy_4657</name>
</gene>
<dbReference type="STRING" id="760192.Halhy_4657"/>
<reference evidence="1 2" key="1">
    <citation type="journal article" date="2011" name="Stand. Genomic Sci.">
        <title>Complete genome sequence of Haliscomenobacter hydrossis type strain (O).</title>
        <authorList>
            <consortium name="US DOE Joint Genome Institute (JGI-PGF)"/>
            <person name="Daligault H."/>
            <person name="Lapidus A."/>
            <person name="Zeytun A."/>
            <person name="Nolan M."/>
            <person name="Lucas S."/>
            <person name="Del Rio T.G."/>
            <person name="Tice H."/>
            <person name="Cheng J.F."/>
            <person name="Tapia R."/>
            <person name="Han C."/>
            <person name="Goodwin L."/>
            <person name="Pitluck S."/>
            <person name="Liolios K."/>
            <person name="Pagani I."/>
            <person name="Ivanova N."/>
            <person name="Huntemann M."/>
            <person name="Mavromatis K."/>
            <person name="Mikhailova N."/>
            <person name="Pati A."/>
            <person name="Chen A."/>
            <person name="Palaniappan K."/>
            <person name="Land M."/>
            <person name="Hauser L."/>
            <person name="Brambilla E.M."/>
            <person name="Rohde M."/>
            <person name="Verbarg S."/>
            <person name="Goker M."/>
            <person name="Bristow J."/>
            <person name="Eisen J.A."/>
            <person name="Markowitz V."/>
            <person name="Hugenholtz P."/>
            <person name="Kyrpides N.C."/>
            <person name="Klenk H.P."/>
            <person name="Woyke T."/>
        </authorList>
    </citation>
    <scope>NUCLEOTIDE SEQUENCE [LARGE SCALE GENOMIC DNA]</scope>
    <source>
        <strain evidence="2">ATCC 27775 / DSM 1100 / LMG 10767 / O</strain>
    </source>
</reference>
<organism evidence="1 2">
    <name type="scientific">Haliscomenobacter hydrossis (strain ATCC 27775 / DSM 1100 / LMG 10767 / O)</name>
    <dbReference type="NCBI Taxonomy" id="760192"/>
    <lineage>
        <taxon>Bacteria</taxon>
        <taxon>Pseudomonadati</taxon>
        <taxon>Bacteroidota</taxon>
        <taxon>Saprospiria</taxon>
        <taxon>Saprospirales</taxon>
        <taxon>Haliscomenobacteraceae</taxon>
        <taxon>Haliscomenobacter</taxon>
    </lineage>
</organism>
<dbReference type="HOGENOM" id="CLU_958988_0_0_10"/>
<dbReference type="Proteomes" id="UP000008461">
    <property type="component" value="Chromosome"/>
</dbReference>
<dbReference type="RefSeq" id="WP_013767030.1">
    <property type="nucleotide sequence ID" value="NC_015510.1"/>
</dbReference>
<dbReference type="EMBL" id="CP002691">
    <property type="protein sequence ID" value="AEE52492.1"/>
    <property type="molecule type" value="Genomic_DNA"/>
</dbReference>
<sequence length="290" mass="33202">MKKITWILLSLLILFSLEGCLNFPEPNSQTIKQKTINLIVGTCEGIIERGKLVWATSSNGNDYCDWQYLKVIQHRAGRGSIEDDILYEQNEHEIANYGSKQAKQSNLNLRNVNRIVGKWETILAHGNYGGHLYITWNIQSNGIWTGITYADIAKTTRTFSTKWRLEGNNLYDVGDTEDFLYVIQWIDQNTFKVIDTKGMVLNSIFERNISTSSTNNRQVDRSFSHSGCRFCDGSGYSNCQTCGGSGEVIGIGYNKETYNNISQRYEYHWVQPYNRCVYCTNGKVTCINRR</sequence>
<dbReference type="KEGG" id="hhy:Halhy_4657"/>
<accession>F4KVN5</accession>
<keyword evidence="2" id="KW-1185">Reference proteome</keyword>
<proteinExistence type="predicted"/>
<reference key="2">
    <citation type="submission" date="2011-04" db="EMBL/GenBank/DDBJ databases">
        <title>Complete sequence of chromosome of Haliscomenobacter hydrossis DSM 1100.</title>
        <authorList>
            <consortium name="US DOE Joint Genome Institute (JGI-PGF)"/>
            <person name="Lucas S."/>
            <person name="Han J."/>
            <person name="Lapidus A."/>
            <person name="Bruce D."/>
            <person name="Goodwin L."/>
            <person name="Pitluck S."/>
            <person name="Peters L."/>
            <person name="Kyrpides N."/>
            <person name="Mavromatis K."/>
            <person name="Ivanova N."/>
            <person name="Ovchinnikova G."/>
            <person name="Pagani I."/>
            <person name="Daligault H."/>
            <person name="Detter J.C."/>
            <person name="Han C."/>
            <person name="Land M."/>
            <person name="Hauser L."/>
            <person name="Markowitz V."/>
            <person name="Cheng J.-F."/>
            <person name="Hugenholtz P."/>
            <person name="Woyke T."/>
            <person name="Wu D."/>
            <person name="Verbarg S."/>
            <person name="Frueling A."/>
            <person name="Brambilla E."/>
            <person name="Klenk H.-P."/>
            <person name="Eisen J.A."/>
        </authorList>
    </citation>
    <scope>NUCLEOTIDE SEQUENCE</scope>
    <source>
        <strain>DSM 1100</strain>
    </source>
</reference>
<protein>
    <submittedName>
        <fullName evidence="1">Uncharacterized protein</fullName>
    </submittedName>
</protein>